<reference evidence="1 2" key="2">
    <citation type="journal article" date="2022" name="Mol. Ecol. Resour.">
        <title>The genomes of chicory, endive, great burdock and yacon provide insights into Asteraceae paleo-polyploidization history and plant inulin production.</title>
        <authorList>
            <person name="Fan W."/>
            <person name="Wang S."/>
            <person name="Wang H."/>
            <person name="Wang A."/>
            <person name="Jiang F."/>
            <person name="Liu H."/>
            <person name="Zhao H."/>
            <person name="Xu D."/>
            <person name="Zhang Y."/>
        </authorList>
    </citation>
    <scope>NUCLEOTIDE SEQUENCE [LARGE SCALE GENOMIC DNA]</scope>
    <source>
        <strain evidence="2">cv. Punajuju</strain>
        <tissue evidence="1">Leaves</tissue>
    </source>
</reference>
<comment type="caution">
    <text evidence="1">The sequence shown here is derived from an EMBL/GenBank/DDBJ whole genome shotgun (WGS) entry which is preliminary data.</text>
</comment>
<keyword evidence="2" id="KW-1185">Reference proteome</keyword>
<organism evidence="1 2">
    <name type="scientific">Cichorium intybus</name>
    <name type="common">Chicory</name>
    <dbReference type="NCBI Taxonomy" id="13427"/>
    <lineage>
        <taxon>Eukaryota</taxon>
        <taxon>Viridiplantae</taxon>
        <taxon>Streptophyta</taxon>
        <taxon>Embryophyta</taxon>
        <taxon>Tracheophyta</taxon>
        <taxon>Spermatophyta</taxon>
        <taxon>Magnoliopsida</taxon>
        <taxon>eudicotyledons</taxon>
        <taxon>Gunneridae</taxon>
        <taxon>Pentapetalae</taxon>
        <taxon>asterids</taxon>
        <taxon>campanulids</taxon>
        <taxon>Asterales</taxon>
        <taxon>Asteraceae</taxon>
        <taxon>Cichorioideae</taxon>
        <taxon>Cichorieae</taxon>
        <taxon>Cichoriinae</taxon>
        <taxon>Cichorium</taxon>
    </lineage>
</organism>
<sequence length="128" mass="14914">MVIRKSEDTNEQHRNEKLVKFLDFIQRWYDAGVIWKVMNGIAVYSVRIQLKEERFETSKIYRLKPGPVQKSRNSGDLRGFVAPKFIYLIRNLRKTDCLASPTDACTEICGEIGCRVDWEWGNEGWGKA</sequence>
<evidence type="ECO:0000313" key="1">
    <source>
        <dbReference type="EMBL" id="KAI3739367.1"/>
    </source>
</evidence>
<name>A0ACB9CYJ7_CICIN</name>
<gene>
    <name evidence="1" type="ORF">L2E82_29771</name>
</gene>
<accession>A0ACB9CYJ7</accession>
<proteinExistence type="predicted"/>
<dbReference type="Proteomes" id="UP001055811">
    <property type="component" value="Linkage Group LG05"/>
</dbReference>
<protein>
    <submittedName>
        <fullName evidence="1">Uncharacterized protein</fullName>
    </submittedName>
</protein>
<dbReference type="EMBL" id="CM042013">
    <property type="protein sequence ID" value="KAI3739367.1"/>
    <property type="molecule type" value="Genomic_DNA"/>
</dbReference>
<evidence type="ECO:0000313" key="2">
    <source>
        <dbReference type="Proteomes" id="UP001055811"/>
    </source>
</evidence>
<reference evidence="2" key="1">
    <citation type="journal article" date="2022" name="Mol. Ecol. Resour.">
        <title>The genomes of chicory, endive, great burdock and yacon provide insights into Asteraceae palaeo-polyploidization history and plant inulin production.</title>
        <authorList>
            <person name="Fan W."/>
            <person name="Wang S."/>
            <person name="Wang H."/>
            <person name="Wang A."/>
            <person name="Jiang F."/>
            <person name="Liu H."/>
            <person name="Zhao H."/>
            <person name="Xu D."/>
            <person name="Zhang Y."/>
        </authorList>
    </citation>
    <scope>NUCLEOTIDE SEQUENCE [LARGE SCALE GENOMIC DNA]</scope>
    <source>
        <strain evidence="2">cv. Punajuju</strain>
    </source>
</reference>